<feature type="domain" description="Translocation and assembly module TamB C-terminal" evidence="7">
    <location>
        <begin position="963"/>
        <end position="1304"/>
    </location>
</feature>
<dbReference type="PANTHER" id="PTHR36985">
    <property type="entry name" value="TRANSLOCATION AND ASSEMBLY MODULE SUBUNIT TAMB"/>
    <property type="match status" value="1"/>
</dbReference>
<sequence>MSDDENDKPANQPTPEDGPAAQKSATKKKTPKRGRSRVWRVVKWTLLILLLLIVVIVGLVAWVATTRSGLDFAWGQIGPRLPEGIEIASVEGRLIGPLEVRGVKYETDTMKVAVNAVDFDWTASELLSTTVHIRNLAVRGVDYEVTKIVDTPEPEPEEPAEPFSLPDAIDLPVTVQIDNVALDDISAITAPDAEPFEVDSVRLANARLDGEQWRIESLTGHGPMFDIDAQADLNPRGGYATNLSLNAALRLPDLAPIEADAEIKGDLADLGLSATVAAPYNVNLDARLTDALEQPAVDATLKLDDTRLPAIREDLPKAGFTATIGAKGPLNDLGVNLDVDADSADFGRAALTAALRYTGEAVAIERLNLSSPDMPGTLNAEGQVALAEGNAMDLSVDWADLQWPLAGAPAYRSQNGTVRLTGEMTDYDLDTDLAWQVVGQTAGKLALAGSGSMEAFELAKLNVTGGPGDISGNASVRWAPALDVTAHLEGKGINPGAVVADVPGDFNLVADVRAKQDGEQIVANIDKLTARGSLRGQPLRLDAKAQYLGDHVLVDNFDLVSGATNAKISGRFGWTPDAALDGRWTIDSSDLSTAWPTLAGTIQSEGTVKGRVAAPNVDATLAARNIAVDENRVASADLDAKVDWSGNSQSKVALDIAGVDAGGQAIDSVALRMNGTPGAHSITANVDSEIAQADLGLDGALNKNTMNWRYTLNQLTAGYGELAPWTLASPASGAVSASAQSIQDACLTSGDARVCLRGSHDANASVAHVELSDFAYDYAQIYFPEGLDIQGAVSGVIDARLPAGGDPDVDAQLNTSAGSVSMTQPDESVVRIVDMEPGTIRLRMQRSALDAAVNLPLAETGGISMDVAVAPGATPLTERALSGSVNLDIERLSVLEKLSPEVDEFSGQIAGQLDLGGTLARPSVLGDIALTASRVVLVTPGLVLSDLRLAATGRGDAIDIDATAKSGGGTLNANGAIALNDDGQDVDLTIQGERFQVVNIPDAKAYVSPDLKVAVTPSRVDVTGSVTVPEASITPRDLPAAGVDTVSGDQVIVTGEEDNAAVEAASRAIHADVRVVLGDKVRIEGFGLKANLTGDLRVVQQPGDVTTGTGEIQIVDGSYKAYGQNLDIQEGRILFAGGPVSEPGLDMRAARYPAEDITVGVEVRGSVRSPRLTLFSEPGMSQSEQLSWLLLGRPLDGANSQQSSLVARAALALGNSRANQTLQNVGDRLGVDDIGIGSGAGESSDEAAFTVGKYLSPKLYVSYGIGLFNPVSTLSLRYTLSSRWRLETQSSGVATGGDLIYSIDR</sequence>
<comment type="subcellular location">
    <subcellularLocation>
        <location evidence="1">Membrane</location>
        <topology evidence="1">Single-pass membrane protein</topology>
    </subcellularLocation>
</comment>
<dbReference type="Pfam" id="PF04357">
    <property type="entry name" value="TamB"/>
    <property type="match status" value="1"/>
</dbReference>
<evidence type="ECO:0000256" key="6">
    <source>
        <dbReference type="SAM" id="Phobius"/>
    </source>
</evidence>
<comment type="caution">
    <text evidence="8">The sequence shown here is derived from an EMBL/GenBank/DDBJ whole genome shotgun (WGS) entry which is preliminary data.</text>
</comment>
<feature type="transmembrane region" description="Helical" evidence="6">
    <location>
        <begin position="41"/>
        <end position="64"/>
    </location>
</feature>
<name>A0ABV2B035_9GAMM</name>
<dbReference type="Proteomes" id="UP001460888">
    <property type="component" value="Unassembled WGS sequence"/>
</dbReference>
<evidence type="ECO:0000256" key="4">
    <source>
        <dbReference type="ARBA" id="ARBA00023136"/>
    </source>
</evidence>
<keyword evidence="2 6" id="KW-0812">Transmembrane</keyword>
<dbReference type="PANTHER" id="PTHR36985:SF1">
    <property type="entry name" value="TRANSLOCATION AND ASSEMBLY MODULE SUBUNIT TAMB"/>
    <property type="match status" value="1"/>
</dbReference>
<evidence type="ECO:0000256" key="1">
    <source>
        <dbReference type="ARBA" id="ARBA00004167"/>
    </source>
</evidence>
<reference evidence="8 9" key="1">
    <citation type="submission" date="2013-03" db="EMBL/GenBank/DDBJ databases">
        <title>Salinisphaera dokdonensis CL-ES53 Genome Sequencing.</title>
        <authorList>
            <person name="Li C."/>
            <person name="Lai Q."/>
            <person name="Shao Z."/>
        </authorList>
    </citation>
    <scope>NUCLEOTIDE SEQUENCE [LARGE SCALE GENOMIC DNA]</scope>
    <source>
        <strain evidence="8 9">CL-ES53</strain>
    </source>
</reference>
<dbReference type="EMBL" id="APND01000002">
    <property type="protein sequence ID" value="MES1929255.1"/>
    <property type="molecule type" value="Genomic_DNA"/>
</dbReference>
<accession>A0ABV2B035</accession>
<evidence type="ECO:0000259" key="7">
    <source>
        <dbReference type="Pfam" id="PF04357"/>
    </source>
</evidence>
<gene>
    <name evidence="8" type="ORF">SADO_08362</name>
</gene>
<proteinExistence type="predicted"/>
<evidence type="ECO:0000256" key="5">
    <source>
        <dbReference type="SAM" id="MobiDB-lite"/>
    </source>
</evidence>
<evidence type="ECO:0000313" key="9">
    <source>
        <dbReference type="Proteomes" id="UP001460888"/>
    </source>
</evidence>
<keyword evidence="9" id="KW-1185">Reference proteome</keyword>
<feature type="region of interest" description="Disordered" evidence="5">
    <location>
        <begin position="1"/>
        <end position="32"/>
    </location>
</feature>
<evidence type="ECO:0000256" key="2">
    <source>
        <dbReference type="ARBA" id="ARBA00022692"/>
    </source>
</evidence>
<dbReference type="InterPro" id="IPR007452">
    <property type="entry name" value="TamB_C"/>
</dbReference>
<evidence type="ECO:0000256" key="3">
    <source>
        <dbReference type="ARBA" id="ARBA00022989"/>
    </source>
</evidence>
<evidence type="ECO:0000313" key="8">
    <source>
        <dbReference type="EMBL" id="MES1929255.1"/>
    </source>
</evidence>
<dbReference type="RefSeq" id="WP_353110747.1">
    <property type="nucleotide sequence ID" value="NZ_APND01000002.1"/>
</dbReference>
<organism evidence="8 9">
    <name type="scientific">Salinisphaera dokdonensis CL-ES53</name>
    <dbReference type="NCBI Taxonomy" id="1304272"/>
    <lineage>
        <taxon>Bacteria</taxon>
        <taxon>Pseudomonadati</taxon>
        <taxon>Pseudomonadota</taxon>
        <taxon>Gammaproteobacteria</taxon>
        <taxon>Salinisphaerales</taxon>
        <taxon>Salinisphaeraceae</taxon>
        <taxon>Salinisphaera</taxon>
    </lineage>
</organism>
<keyword evidence="4 6" id="KW-0472">Membrane</keyword>
<protein>
    <recommendedName>
        <fullName evidence="7">Translocation and assembly module TamB C-terminal domain-containing protein</fullName>
    </recommendedName>
</protein>
<keyword evidence="3 6" id="KW-1133">Transmembrane helix</keyword>